<feature type="region of interest" description="Disordered" evidence="1">
    <location>
        <begin position="34"/>
        <end position="61"/>
    </location>
</feature>
<dbReference type="GO" id="GO:0003729">
    <property type="term" value="F:mRNA binding"/>
    <property type="evidence" value="ECO:0007669"/>
    <property type="project" value="InterPro"/>
</dbReference>
<keyword evidence="3" id="KW-1185">Reference proteome</keyword>
<evidence type="ECO:0000256" key="1">
    <source>
        <dbReference type="SAM" id="MobiDB-lite"/>
    </source>
</evidence>
<dbReference type="OrthoDB" id="422106at2759"/>
<dbReference type="InterPro" id="IPR019416">
    <property type="entry name" value="NCBP3"/>
</dbReference>
<dbReference type="GO" id="GO:0000340">
    <property type="term" value="F:RNA 7-methylguanosine cap binding"/>
    <property type="evidence" value="ECO:0007669"/>
    <property type="project" value="InterPro"/>
</dbReference>
<dbReference type="PANTHER" id="PTHR16291:SF0">
    <property type="entry name" value="NUCLEAR CAP-BINDING PROTEIN SUBUNIT 3"/>
    <property type="match status" value="1"/>
</dbReference>
<gene>
    <name evidence="2" type="ORF">PAC_04152</name>
</gene>
<feature type="compositionally biased region" description="Acidic residues" evidence="1">
    <location>
        <begin position="220"/>
        <end position="232"/>
    </location>
</feature>
<sequence>MATDMDIEMDIDIGLTEGDLMIPEVEIIPDSDAVQASQQDPTPILSHPNDTSEPDSLEPAPEKVHLRGLDNLTTKDIRAFASEYYEGHNPLHVEWIDDTSANLIYETAEFAQEALLAFASMEVADVTQIPTLQTLPAKSFPSHPDTNLQVRLAVVGDRKQAGARERSRFYLFNPEYDPAERRKRGGGYRGGSRKYRDREDGGYRSQRYDDREQRKRELESDFDVSLYDDDEGAIAKRTDRRHTRQDSSSGGDSGDRGQRRVRSHHDRELFPERDHRSSGRLRDRSASPARETDVDRDAARMRRRDAAAQENRQKAQSIKARLREAQNTKELFPQKTSISHRRSGAFDAADETADLFANRMPVPFTDGSSDSRPTKGGSLASRITRRDSNSDIGFSIRGAAKAVPATTSFSIKGAASGGARVKELFPSTFGDNAGKELFSEALEGRGKRRQKAEDLFY</sequence>
<dbReference type="AlphaFoldDB" id="A0A1L7WNC9"/>
<feature type="compositionally biased region" description="Basic and acidic residues" evidence="1">
    <location>
        <begin position="194"/>
        <end position="219"/>
    </location>
</feature>
<feature type="region of interest" description="Disordered" evidence="1">
    <location>
        <begin position="360"/>
        <end position="384"/>
    </location>
</feature>
<feature type="compositionally biased region" description="Basic residues" evidence="1">
    <location>
        <begin position="181"/>
        <end position="193"/>
    </location>
</feature>
<dbReference type="Pfam" id="PF10309">
    <property type="entry name" value="NCBP3"/>
    <property type="match status" value="1"/>
</dbReference>
<protein>
    <submittedName>
        <fullName evidence="2">Uncharacterized protein</fullName>
    </submittedName>
</protein>
<evidence type="ECO:0000313" key="2">
    <source>
        <dbReference type="EMBL" id="CZR54269.1"/>
    </source>
</evidence>
<dbReference type="GO" id="GO:0005634">
    <property type="term" value="C:nucleus"/>
    <property type="evidence" value="ECO:0007669"/>
    <property type="project" value="TreeGrafter"/>
</dbReference>
<dbReference type="EMBL" id="FJOG01000005">
    <property type="protein sequence ID" value="CZR54269.1"/>
    <property type="molecule type" value="Genomic_DNA"/>
</dbReference>
<dbReference type="Proteomes" id="UP000184330">
    <property type="component" value="Unassembled WGS sequence"/>
</dbReference>
<accession>A0A1L7WNC9</accession>
<evidence type="ECO:0000313" key="3">
    <source>
        <dbReference type="Proteomes" id="UP000184330"/>
    </source>
</evidence>
<organism evidence="2 3">
    <name type="scientific">Phialocephala subalpina</name>
    <dbReference type="NCBI Taxonomy" id="576137"/>
    <lineage>
        <taxon>Eukaryota</taxon>
        <taxon>Fungi</taxon>
        <taxon>Dikarya</taxon>
        <taxon>Ascomycota</taxon>
        <taxon>Pezizomycotina</taxon>
        <taxon>Leotiomycetes</taxon>
        <taxon>Helotiales</taxon>
        <taxon>Mollisiaceae</taxon>
        <taxon>Phialocephala</taxon>
        <taxon>Phialocephala fortinii species complex</taxon>
    </lineage>
</organism>
<feature type="compositionally biased region" description="Basic and acidic residues" evidence="1">
    <location>
        <begin position="265"/>
        <end position="313"/>
    </location>
</feature>
<reference evidence="2 3" key="1">
    <citation type="submission" date="2016-03" db="EMBL/GenBank/DDBJ databases">
        <authorList>
            <person name="Ploux O."/>
        </authorList>
    </citation>
    <scope>NUCLEOTIDE SEQUENCE [LARGE SCALE GENOMIC DNA]</scope>
    <source>
        <strain evidence="2 3">UAMH 11012</strain>
    </source>
</reference>
<feature type="region of interest" description="Disordered" evidence="1">
    <location>
        <begin position="180"/>
        <end position="318"/>
    </location>
</feature>
<dbReference type="PANTHER" id="PTHR16291">
    <property type="entry name" value="NUCLEAR CAP-BINDING PROTEIN SUBUNIT 3"/>
    <property type="match status" value="1"/>
</dbReference>
<name>A0A1L7WNC9_9HELO</name>
<proteinExistence type="predicted"/>